<dbReference type="AlphaFoldDB" id="A0A2U0HZN3"/>
<reference evidence="3 4" key="1">
    <citation type="submission" date="2018-04" db="EMBL/GenBank/DDBJ databases">
        <title>Marixanthomonas spongiae HN-E44 sp. nov., isolated from a marine sponge.</title>
        <authorList>
            <person name="Luo L."/>
            <person name="Zhuang L."/>
        </authorList>
    </citation>
    <scope>NUCLEOTIDE SEQUENCE [LARGE SCALE GENOMIC DNA]</scope>
    <source>
        <strain evidence="3 4">HN-E44</strain>
    </source>
</reference>
<comment type="caution">
    <text evidence="3">The sequence shown here is derived from an EMBL/GenBank/DDBJ whole genome shotgun (WGS) entry which is preliminary data.</text>
</comment>
<dbReference type="EMBL" id="QEHR01000006">
    <property type="protein sequence ID" value="PVW14314.1"/>
    <property type="molecule type" value="Genomic_DNA"/>
</dbReference>
<keyword evidence="4" id="KW-1185">Reference proteome</keyword>
<dbReference type="InterPro" id="IPR007712">
    <property type="entry name" value="RelE/ParE_toxin"/>
</dbReference>
<organism evidence="3 4">
    <name type="scientific">Marixanthomonas spongiae</name>
    <dbReference type="NCBI Taxonomy" id="2174845"/>
    <lineage>
        <taxon>Bacteria</taxon>
        <taxon>Pseudomonadati</taxon>
        <taxon>Bacteroidota</taxon>
        <taxon>Flavobacteriia</taxon>
        <taxon>Flavobacteriales</taxon>
        <taxon>Flavobacteriaceae</taxon>
        <taxon>Marixanthomonas</taxon>
    </lineage>
</organism>
<proteinExistence type="inferred from homology"/>
<dbReference type="Gene3D" id="3.30.2310.20">
    <property type="entry name" value="RelE-like"/>
    <property type="match status" value="1"/>
</dbReference>
<protein>
    <submittedName>
        <fullName evidence="3">Type II toxin-antitoxin system RelE/ParE family toxin</fullName>
    </submittedName>
</protein>
<keyword evidence="2" id="KW-1277">Toxin-antitoxin system</keyword>
<dbReference type="OrthoDB" id="1031021at2"/>
<evidence type="ECO:0000313" key="4">
    <source>
        <dbReference type="Proteomes" id="UP000245962"/>
    </source>
</evidence>
<dbReference type="SUPFAM" id="SSF143011">
    <property type="entry name" value="RelE-like"/>
    <property type="match status" value="1"/>
</dbReference>
<accession>A0A2U0HZN3</accession>
<comment type="similarity">
    <text evidence="1">Belongs to the RelE toxin family.</text>
</comment>
<dbReference type="RefSeq" id="WP_116694803.1">
    <property type="nucleotide sequence ID" value="NZ_QEHR01000006.1"/>
</dbReference>
<evidence type="ECO:0000256" key="2">
    <source>
        <dbReference type="ARBA" id="ARBA00022649"/>
    </source>
</evidence>
<dbReference type="Pfam" id="PF05016">
    <property type="entry name" value="ParE_toxin"/>
    <property type="match status" value="1"/>
</dbReference>
<evidence type="ECO:0000256" key="1">
    <source>
        <dbReference type="ARBA" id="ARBA00006226"/>
    </source>
</evidence>
<dbReference type="InterPro" id="IPR035093">
    <property type="entry name" value="RelE/ParE_toxin_dom_sf"/>
</dbReference>
<dbReference type="Proteomes" id="UP000245962">
    <property type="component" value="Unassembled WGS sequence"/>
</dbReference>
<dbReference type="InterPro" id="IPR051803">
    <property type="entry name" value="TA_system_RelE-like_toxin"/>
</dbReference>
<dbReference type="PANTHER" id="PTHR33755">
    <property type="entry name" value="TOXIN PARE1-RELATED"/>
    <property type="match status" value="1"/>
</dbReference>
<evidence type="ECO:0000313" key="3">
    <source>
        <dbReference type="EMBL" id="PVW14314.1"/>
    </source>
</evidence>
<gene>
    <name evidence="3" type="ORF">DDV96_10975</name>
</gene>
<sequence>MALTVFWTLFAKEKLNEIFEHYKAKANVQIAENLVDAIVDHTNNLENQPYIGRTEELLLDRPQKFRYLVFKNYKIIYWINENKNRIDIAHVFDARQDPFKIKQT</sequence>
<name>A0A2U0HZN3_9FLAO</name>